<protein>
    <submittedName>
        <fullName evidence="7">AI-2E family transporter</fullName>
    </submittedName>
</protein>
<comment type="subcellular location">
    <subcellularLocation>
        <location evidence="1">Membrane</location>
        <topology evidence="1">Multi-pass membrane protein</topology>
    </subcellularLocation>
</comment>
<dbReference type="PANTHER" id="PTHR21716">
    <property type="entry name" value="TRANSMEMBRANE PROTEIN"/>
    <property type="match status" value="1"/>
</dbReference>
<feature type="transmembrane region" description="Helical" evidence="6">
    <location>
        <begin position="37"/>
        <end position="57"/>
    </location>
</feature>
<dbReference type="GO" id="GO:0055085">
    <property type="term" value="P:transmembrane transport"/>
    <property type="evidence" value="ECO:0007669"/>
    <property type="project" value="TreeGrafter"/>
</dbReference>
<evidence type="ECO:0000256" key="3">
    <source>
        <dbReference type="ARBA" id="ARBA00022692"/>
    </source>
</evidence>
<dbReference type="InterPro" id="IPR002549">
    <property type="entry name" value="AI-2E-like"/>
</dbReference>
<sequence>MSDQKQTDFSIKFVNVALSLIVVFLIVWVLYIGRSIILPFLIALFLGFILDPILQFFTRHKVPMFLAVIITLILSFILLYLLGLLVYANVQMFVDQFPRYQERMIQSIDNFLMKFNHILEQSKYQVYLDRSTWKQIDWISAIKNLNIAEGLLNSVGSFLSFLFKTVIVIIFLAYFLMGKRNIDTKIRLAFDHAQAERVISILNSVTTQIQRYLGAKTIVSFLTGGISILIFLLFGLDFAIFWGFLIFLFNFIPNIGSTIASLLPVLFSLIQFGSLGKAFWMLVALTALQTTMGNIIEPRLMGRTLNLSPLMVIIFLIFWGYIWGVAGMILAVPILATMTIIFENVPGLRFLSVFLRGKPK</sequence>
<evidence type="ECO:0000256" key="5">
    <source>
        <dbReference type="ARBA" id="ARBA00023136"/>
    </source>
</evidence>
<dbReference type="EMBL" id="DRTD01000144">
    <property type="protein sequence ID" value="HHE54521.1"/>
    <property type="molecule type" value="Genomic_DNA"/>
</dbReference>
<evidence type="ECO:0000256" key="6">
    <source>
        <dbReference type="SAM" id="Phobius"/>
    </source>
</evidence>
<feature type="transmembrane region" description="Helical" evidence="6">
    <location>
        <begin position="265"/>
        <end position="288"/>
    </location>
</feature>
<reference evidence="7" key="1">
    <citation type="journal article" date="2020" name="mSystems">
        <title>Genome- and Community-Level Interaction Insights into Carbon Utilization and Element Cycling Functions of Hydrothermarchaeota in Hydrothermal Sediment.</title>
        <authorList>
            <person name="Zhou Z."/>
            <person name="Liu Y."/>
            <person name="Xu W."/>
            <person name="Pan J."/>
            <person name="Luo Z.H."/>
            <person name="Li M."/>
        </authorList>
    </citation>
    <scope>NUCLEOTIDE SEQUENCE [LARGE SCALE GENOMIC DNA]</scope>
    <source>
        <strain evidence="7">HyVt-76</strain>
    </source>
</reference>
<gene>
    <name evidence="7" type="ORF">ENL21_01975</name>
</gene>
<organism evidence="7">
    <name type="scientific">Caldithrix abyssi</name>
    <dbReference type="NCBI Taxonomy" id="187145"/>
    <lineage>
        <taxon>Bacteria</taxon>
        <taxon>Pseudomonadati</taxon>
        <taxon>Calditrichota</taxon>
        <taxon>Calditrichia</taxon>
        <taxon>Calditrichales</taxon>
        <taxon>Calditrichaceae</taxon>
        <taxon>Caldithrix</taxon>
    </lineage>
</organism>
<evidence type="ECO:0000313" key="7">
    <source>
        <dbReference type="EMBL" id="HHE54521.1"/>
    </source>
</evidence>
<feature type="transmembrane region" description="Helical" evidence="6">
    <location>
        <begin position="158"/>
        <end position="177"/>
    </location>
</feature>
<evidence type="ECO:0000256" key="2">
    <source>
        <dbReference type="ARBA" id="ARBA00009773"/>
    </source>
</evidence>
<evidence type="ECO:0000256" key="4">
    <source>
        <dbReference type="ARBA" id="ARBA00022989"/>
    </source>
</evidence>
<dbReference type="Pfam" id="PF01594">
    <property type="entry name" value="AI-2E_transport"/>
    <property type="match status" value="1"/>
</dbReference>
<dbReference type="AlphaFoldDB" id="A0A7V5LIK6"/>
<keyword evidence="4 6" id="KW-1133">Transmembrane helix</keyword>
<feature type="transmembrane region" description="Helical" evidence="6">
    <location>
        <begin position="300"/>
        <end position="322"/>
    </location>
</feature>
<feature type="transmembrane region" description="Helical" evidence="6">
    <location>
        <begin position="64"/>
        <end position="88"/>
    </location>
</feature>
<dbReference type="GO" id="GO:0016020">
    <property type="term" value="C:membrane"/>
    <property type="evidence" value="ECO:0007669"/>
    <property type="project" value="UniProtKB-SubCell"/>
</dbReference>
<dbReference type="PANTHER" id="PTHR21716:SF64">
    <property type="entry name" value="AI-2 TRANSPORT PROTEIN TQSA"/>
    <property type="match status" value="1"/>
</dbReference>
<name>A0A7V5LIK6_CALAY</name>
<feature type="transmembrane region" description="Helical" evidence="6">
    <location>
        <begin position="218"/>
        <end position="245"/>
    </location>
</feature>
<comment type="similarity">
    <text evidence="2">Belongs to the autoinducer-2 exporter (AI-2E) (TC 2.A.86) family.</text>
</comment>
<accession>A0A7V5LIK6</accession>
<dbReference type="Proteomes" id="UP000886111">
    <property type="component" value="Unassembled WGS sequence"/>
</dbReference>
<evidence type="ECO:0000256" key="1">
    <source>
        <dbReference type="ARBA" id="ARBA00004141"/>
    </source>
</evidence>
<comment type="caution">
    <text evidence="7">The sequence shown here is derived from an EMBL/GenBank/DDBJ whole genome shotgun (WGS) entry which is preliminary data.</text>
</comment>
<keyword evidence="5 6" id="KW-0472">Membrane</keyword>
<feature type="transmembrane region" description="Helical" evidence="6">
    <location>
        <begin position="12"/>
        <end position="31"/>
    </location>
</feature>
<proteinExistence type="inferred from homology"/>
<keyword evidence="3 6" id="KW-0812">Transmembrane</keyword>